<dbReference type="InterPro" id="IPR025979">
    <property type="entry name" value="ChrR-like_cupin_dom"/>
</dbReference>
<dbReference type="Gene3D" id="2.60.120.10">
    <property type="entry name" value="Jelly Rolls"/>
    <property type="match status" value="1"/>
</dbReference>
<feature type="domain" description="ChrR-like cupin" evidence="1">
    <location>
        <begin position="16"/>
        <end position="118"/>
    </location>
</feature>
<dbReference type="Pfam" id="PF12973">
    <property type="entry name" value="Cupin_7"/>
    <property type="match status" value="1"/>
</dbReference>
<evidence type="ECO:0000313" key="2">
    <source>
        <dbReference type="EMBL" id="MBB4632659.1"/>
    </source>
</evidence>
<accession>A0A7W7F7H4</accession>
<dbReference type="EMBL" id="JACHNZ010000025">
    <property type="protein sequence ID" value="MBB4632659.1"/>
    <property type="molecule type" value="Genomic_DNA"/>
</dbReference>
<dbReference type="SUPFAM" id="SSF51182">
    <property type="entry name" value="RmlC-like cupins"/>
    <property type="match status" value="1"/>
</dbReference>
<protein>
    <submittedName>
        <fullName evidence="2">Anti-sigma factor ChrR (Cupin superfamily)</fullName>
    </submittedName>
</protein>
<evidence type="ECO:0000313" key="3">
    <source>
        <dbReference type="Proteomes" id="UP000566324"/>
    </source>
</evidence>
<proteinExistence type="predicted"/>
<dbReference type="Proteomes" id="UP000566324">
    <property type="component" value="Unassembled WGS sequence"/>
</dbReference>
<sequence length="156" mass="16869">MPLPQEITPLNDQLADTVVATGNMEWLETVPGAAWIKVLWTGAESGGWAAIFRWKKGYVAGPHKHLSAAHVLVLKGKLQVRDGVLNTGDYVYEPNGMLHGATTALEDTEYLFVCNGPLIFHDDNSFTSYLGWEELEKMRTGALSGAAISAGAKVLA</sequence>
<dbReference type="RefSeq" id="WP_184069564.1">
    <property type="nucleotide sequence ID" value="NZ_JACHNZ010000025.1"/>
</dbReference>
<gene>
    <name evidence="2" type="ORF">GGQ98_002286</name>
</gene>
<reference evidence="2 3" key="1">
    <citation type="submission" date="2020-08" db="EMBL/GenBank/DDBJ databases">
        <title>Genomic Encyclopedia of Type Strains, Phase IV (KMG-IV): sequencing the most valuable type-strain genomes for metagenomic binning, comparative biology and taxonomic classification.</title>
        <authorList>
            <person name="Goeker M."/>
        </authorList>
    </citation>
    <scope>NUCLEOTIDE SEQUENCE [LARGE SCALE GENOMIC DNA]</scope>
    <source>
        <strain evidence="2 3">DSM 17328</strain>
    </source>
</reference>
<keyword evidence="3" id="KW-1185">Reference proteome</keyword>
<dbReference type="InterPro" id="IPR014710">
    <property type="entry name" value="RmlC-like_jellyroll"/>
</dbReference>
<dbReference type="AlphaFoldDB" id="A0A7W7F7H4"/>
<organism evidence="2 3">
    <name type="scientific">Sphingosinicella soli</name>
    <dbReference type="NCBI Taxonomy" id="333708"/>
    <lineage>
        <taxon>Bacteria</taxon>
        <taxon>Pseudomonadati</taxon>
        <taxon>Pseudomonadota</taxon>
        <taxon>Alphaproteobacteria</taxon>
        <taxon>Sphingomonadales</taxon>
        <taxon>Sphingosinicellaceae</taxon>
        <taxon>Sphingosinicella</taxon>
    </lineage>
</organism>
<dbReference type="InterPro" id="IPR011051">
    <property type="entry name" value="RmlC_Cupin_sf"/>
</dbReference>
<comment type="caution">
    <text evidence="2">The sequence shown here is derived from an EMBL/GenBank/DDBJ whole genome shotgun (WGS) entry which is preliminary data.</text>
</comment>
<evidence type="ECO:0000259" key="1">
    <source>
        <dbReference type="Pfam" id="PF12973"/>
    </source>
</evidence>
<name>A0A7W7F7H4_9SPHN</name>